<dbReference type="PANTHER" id="PTHR23501:SF191">
    <property type="entry name" value="VACUOLAR BASIC AMINO ACID TRANSPORTER 4"/>
    <property type="match status" value="1"/>
</dbReference>
<feature type="transmembrane region" description="Helical" evidence="7">
    <location>
        <begin position="243"/>
        <end position="259"/>
    </location>
</feature>
<feature type="transmembrane region" description="Helical" evidence="7">
    <location>
        <begin position="367"/>
        <end position="386"/>
    </location>
</feature>
<accession>A0A917L3V2</accession>
<feature type="transmembrane region" description="Helical" evidence="7">
    <location>
        <begin position="21"/>
        <end position="46"/>
    </location>
</feature>
<gene>
    <name evidence="9" type="ORF">GCM10010121_060940</name>
</gene>
<dbReference type="Pfam" id="PF07690">
    <property type="entry name" value="MFS_1"/>
    <property type="match status" value="1"/>
</dbReference>
<evidence type="ECO:0000259" key="8">
    <source>
        <dbReference type="PROSITE" id="PS50850"/>
    </source>
</evidence>
<keyword evidence="2" id="KW-0813">Transport</keyword>
<evidence type="ECO:0000313" key="9">
    <source>
        <dbReference type="EMBL" id="GGJ41702.1"/>
    </source>
</evidence>
<proteinExistence type="predicted"/>
<feature type="region of interest" description="Disordered" evidence="6">
    <location>
        <begin position="1"/>
        <end position="20"/>
    </location>
</feature>
<evidence type="ECO:0000256" key="6">
    <source>
        <dbReference type="SAM" id="MobiDB-lite"/>
    </source>
</evidence>
<sequence>MTEAKTDAPRETDKPGFDRRLLPPMMLGSVLNPINSTIISVALVPIGEALGAPASQTAWLVSALYLATALGQPVVGRLIDIFGPRRLFLLSTGLVGVAGVVGTLAPNLAVLIVARVLLGFGTCAGYPAAMALVRSEAKRTGRDSPGGVLTALAVTNQTIAVIGPLLGGLLIAAGGWRATFALNVPLAVASVLLGLWRLPKSAETGESTPRGRLAPLIDLPGMGLFAAMLISLLLFLMNLHLRNWYLLVIVAVAGTAFATRELRAATPFIDLRVLGGNTPLLITYGRTLVAYVVAYSFLYGFSQWTEEGYGLTPFHAGLVQIPMFLLAIGVSIVFGRRKSVRGKLLAGAVGQIIACLVILTLTGNSPLWTLILVALIFGVPQGLNNLALQNSVYFQADPERTASSAGLLRTFAYIGSMIASSATAASFGQRADTGGMHQLAWVMLGAGLLYLLVTVFDRTLGRAATPDAQAAQQTSD</sequence>
<feature type="transmembrane region" description="Helical" evidence="7">
    <location>
        <begin position="178"/>
        <end position="196"/>
    </location>
</feature>
<dbReference type="SUPFAM" id="SSF103473">
    <property type="entry name" value="MFS general substrate transporter"/>
    <property type="match status" value="1"/>
</dbReference>
<dbReference type="GO" id="GO:0005886">
    <property type="term" value="C:plasma membrane"/>
    <property type="evidence" value="ECO:0007669"/>
    <property type="project" value="UniProtKB-SubCell"/>
</dbReference>
<dbReference type="PANTHER" id="PTHR23501">
    <property type="entry name" value="MAJOR FACILITATOR SUPERFAMILY"/>
    <property type="match status" value="1"/>
</dbReference>
<organism evidence="9 10">
    <name type="scientific">Streptomyces brasiliensis</name>
    <dbReference type="NCBI Taxonomy" id="1954"/>
    <lineage>
        <taxon>Bacteria</taxon>
        <taxon>Bacillati</taxon>
        <taxon>Actinomycetota</taxon>
        <taxon>Actinomycetes</taxon>
        <taxon>Kitasatosporales</taxon>
        <taxon>Streptomycetaceae</taxon>
        <taxon>Streptomyces</taxon>
    </lineage>
</organism>
<comment type="caution">
    <text evidence="9">The sequence shown here is derived from an EMBL/GenBank/DDBJ whole genome shotgun (WGS) entry which is preliminary data.</text>
</comment>
<evidence type="ECO:0000256" key="4">
    <source>
        <dbReference type="ARBA" id="ARBA00022989"/>
    </source>
</evidence>
<dbReference type="InterPro" id="IPR036259">
    <property type="entry name" value="MFS_trans_sf"/>
</dbReference>
<dbReference type="PROSITE" id="PS50850">
    <property type="entry name" value="MFS"/>
    <property type="match status" value="1"/>
</dbReference>
<feature type="transmembrane region" description="Helical" evidence="7">
    <location>
        <begin position="314"/>
        <end position="335"/>
    </location>
</feature>
<protein>
    <submittedName>
        <fullName evidence="9">MFS transporter</fullName>
    </submittedName>
</protein>
<dbReference type="InterPro" id="IPR011701">
    <property type="entry name" value="MFS"/>
</dbReference>
<evidence type="ECO:0000256" key="5">
    <source>
        <dbReference type="ARBA" id="ARBA00023136"/>
    </source>
</evidence>
<feature type="transmembrane region" description="Helical" evidence="7">
    <location>
        <begin position="87"/>
        <end position="106"/>
    </location>
</feature>
<evidence type="ECO:0000256" key="2">
    <source>
        <dbReference type="ARBA" id="ARBA00022448"/>
    </source>
</evidence>
<dbReference type="AlphaFoldDB" id="A0A917L3V2"/>
<feature type="transmembrane region" description="Helical" evidence="7">
    <location>
        <begin position="145"/>
        <end position="172"/>
    </location>
</feature>
<comment type="subcellular location">
    <subcellularLocation>
        <location evidence="1">Cell inner membrane</location>
        <topology evidence="1">Multi-pass membrane protein</topology>
    </subcellularLocation>
</comment>
<feature type="transmembrane region" description="Helical" evidence="7">
    <location>
        <begin position="216"/>
        <end position="237"/>
    </location>
</feature>
<dbReference type="RefSeq" id="WP_189314494.1">
    <property type="nucleotide sequence ID" value="NZ_BMQA01000026.1"/>
</dbReference>
<dbReference type="Gene3D" id="1.20.1250.20">
    <property type="entry name" value="MFS general substrate transporter like domains"/>
    <property type="match status" value="1"/>
</dbReference>
<dbReference type="GO" id="GO:0022857">
    <property type="term" value="F:transmembrane transporter activity"/>
    <property type="evidence" value="ECO:0007669"/>
    <property type="project" value="InterPro"/>
</dbReference>
<keyword evidence="3 7" id="KW-0812">Transmembrane</keyword>
<reference evidence="9" key="1">
    <citation type="journal article" date="2014" name="Int. J. Syst. Evol. Microbiol.">
        <title>Complete genome sequence of Corynebacterium casei LMG S-19264T (=DSM 44701T), isolated from a smear-ripened cheese.</title>
        <authorList>
            <consortium name="US DOE Joint Genome Institute (JGI-PGF)"/>
            <person name="Walter F."/>
            <person name="Albersmeier A."/>
            <person name="Kalinowski J."/>
            <person name="Ruckert C."/>
        </authorList>
    </citation>
    <scope>NUCLEOTIDE SEQUENCE</scope>
    <source>
        <strain evidence="9">JCM 3086</strain>
    </source>
</reference>
<feature type="transmembrane region" description="Helical" evidence="7">
    <location>
        <begin position="112"/>
        <end position="133"/>
    </location>
</feature>
<dbReference type="EMBL" id="BMQA01000026">
    <property type="protein sequence ID" value="GGJ41702.1"/>
    <property type="molecule type" value="Genomic_DNA"/>
</dbReference>
<reference evidence="9" key="2">
    <citation type="submission" date="2020-09" db="EMBL/GenBank/DDBJ databases">
        <authorList>
            <person name="Sun Q."/>
            <person name="Ohkuma M."/>
        </authorList>
    </citation>
    <scope>NUCLEOTIDE SEQUENCE</scope>
    <source>
        <strain evidence="9">JCM 3086</strain>
    </source>
</reference>
<dbReference type="InterPro" id="IPR020846">
    <property type="entry name" value="MFS_dom"/>
</dbReference>
<keyword evidence="10" id="KW-1185">Reference proteome</keyword>
<feature type="transmembrane region" description="Helical" evidence="7">
    <location>
        <begin position="439"/>
        <end position="456"/>
    </location>
</feature>
<feature type="transmembrane region" description="Helical" evidence="7">
    <location>
        <begin position="280"/>
        <end position="302"/>
    </location>
</feature>
<feature type="domain" description="Major facilitator superfamily (MFS) profile" evidence="8">
    <location>
        <begin position="21"/>
        <end position="462"/>
    </location>
</feature>
<evidence type="ECO:0000256" key="7">
    <source>
        <dbReference type="SAM" id="Phobius"/>
    </source>
</evidence>
<dbReference type="Gene3D" id="1.20.1720.10">
    <property type="entry name" value="Multidrug resistance protein D"/>
    <property type="match status" value="1"/>
</dbReference>
<feature type="transmembrane region" description="Helical" evidence="7">
    <location>
        <begin position="407"/>
        <end position="427"/>
    </location>
</feature>
<keyword evidence="5 7" id="KW-0472">Membrane</keyword>
<keyword evidence="4 7" id="KW-1133">Transmembrane helix</keyword>
<evidence type="ECO:0000256" key="1">
    <source>
        <dbReference type="ARBA" id="ARBA00004429"/>
    </source>
</evidence>
<feature type="transmembrane region" description="Helical" evidence="7">
    <location>
        <begin position="58"/>
        <end position="75"/>
    </location>
</feature>
<feature type="transmembrane region" description="Helical" evidence="7">
    <location>
        <begin position="344"/>
        <end position="361"/>
    </location>
</feature>
<name>A0A917L3V2_9ACTN</name>
<dbReference type="Proteomes" id="UP000657574">
    <property type="component" value="Unassembled WGS sequence"/>
</dbReference>
<evidence type="ECO:0000256" key="3">
    <source>
        <dbReference type="ARBA" id="ARBA00022692"/>
    </source>
</evidence>
<evidence type="ECO:0000313" key="10">
    <source>
        <dbReference type="Proteomes" id="UP000657574"/>
    </source>
</evidence>